<accession>A0ABP6W3J3</accession>
<evidence type="ECO:0000313" key="2">
    <source>
        <dbReference type="EMBL" id="GAA3545907.1"/>
    </source>
</evidence>
<comment type="caution">
    <text evidence="2">The sequence shown here is derived from an EMBL/GenBank/DDBJ whole genome shotgun (WGS) entry which is preliminary data.</text>
</comment>
<sequence length="116" mass="12821">MHHLADGNGRPLVTLVGPSQAGDAPMFPHVMRHPHVARCGRGRARPERVRDDKAYSSNATRGHPRNHGITAVLPEPADQAGHRRHHGSRGGRPPAFDPVDYHRPNAVEHRLTLLKQ</sequence>
<feature type="region of interest" description="Disordered" evidence="1">
    <location>
        <begin position="1"/>
        <end position="104"/>
    </location>
</feature>
<feature type="compositionally biased region" description="Basic and acidic residues" evidence="1">
    <location>
        <begin position="44"/>
        <end position="54"/>
    </location>
</feature>
<evidence type="ECO:0008006" key="4">
    <source>
        <dbReference type="Google" id="ProtNLM"/>
    </source>
</evidence>
<dbReference type="Proteomes" id="UP001500689">
    <property type="component" value="Unassembled WGS sequence"/>
</dbReference>
<name>A0ABP6W3J3_9PSEU</name>
<proteinExistence type="predicted"/>
<evidence type="ECO:0000313" key="3">
    <source>
        <dbReference type="Proteomes" id="UP001500689"/>
    </source>
</evidence>
<organism evidence="2 3">
    <name type="scientific">Amycolatopsis ultiminotia</name>
    <dbReference type="NCBI Taxonomy" id="543629"/>
    <lineage>
        <taxon>Bacteria</taxon>
        <taxon>Bacillati</taxon>
        <taxon>Actinomycetota</taxon>
        <taxon>Actinomycetes</taxon>
        <taxon>Pseudonocardiales</taxon>
        <taxon>Pseudonocardiaceae</taxon>
        <taxon>Amycolatopsis</taxon>
    </lineage>
</organism>
<gene>
    <name evidence="2" type="ORF">GCM10022222_31970</name>
</gene>
<reference evidence="3" key="1">
    <citation type="journal article" date="2019" name="Int. J. Syst. Evol. Microbiol.">
        <title>The Global Catalogue of Microorganisms (GCM) 10K type strain sequencing project: providing services to taxonomists for standard genome sequencing and annotation.</title>
        <authorList>
            <consortium name="The Broad Institute Genomics Platform"/>
            <consortium name="The Broad Institute Genome Sequencing Center for Infectious Disease"/>
            <person name="Wu L."/>
            <person name="Ma J."/>
        </authorList>
    </citation>
    <scope>NUCLEOTIDE SEQUENCE [LARGE SCALE GENOMIC DNA]</scope>
    <source>
        <strain evidence="3">JCM 16898</strain>
    </source>
</reference>
<protein>
    <recommendedName>
        <fullName evidence="4">Transposase</fullName>
    </recommendedName>
</protein>
<dbReference type="EMBL" id="BAAAZN010000006">
    <property type="protein sequence ID" value="GAA3545907.1"/>
    <property type="molecule type" value="Genomic_DNA"/>
</dbReference>
<evidence type="ECO:0000256" key="1">
    <source>
        <dbReference type="SAM" id="MobiDB-lite"/>
    </source>
</evidence>
<feature type="compositionally biased region" description="Basic residues" evidence="1">
    <location>
        <begin position="30"/>
        <end position="43"/>
    </location>
</feature>
<keyword evidence="3" id="KW-1185">Reference proteome</keyword>